<protein>
    <submittedName>
        <fullName evidence="2 3">Uncharacterized protein</fullName>
    </submittedName>
</protein>
<dbReference type="Proteomes" id="UP000011715">
    <property type="component" value="Unassembled WGS sequence"/>
</dbReference>
<dbReference type="VEuPathDB" id="FungiDB:MAPG_06332"/>
<reference evidence="3" key="4">
    <citation type="journal article" date="2015" name="G3 (Bethesda)">
        <title>Genome sequences of three phytopathogenic species of the Magnaporthaceae family of fungi.</title>
        <authorList>
            <person name="Okagaki L.H."/>
            <person name="Nunes C.C."/>
            <person name="Sailsbery J."/>
            <person name="Clay B."/>
            <person name="Brown D."/>
            <person name="John T."/>
            <person name="Oh Y."/>
            <person name="Young N."/>
            <person name="Fitzgerald M."/>
            <person name="Haas B.J."/>
            <person name="Zeng Q."/>
            <person name="Young S."/>
            <person name="Adiconis X."/>
            <person name="Fan L."/>
            <person name="Levin J.Z."/>
            <person name="Mitchell T.K."/>
            <person name="Okubara P.A."/>
            <person name="Farman M.L."/>
            <person name="Kohn L.M."/>
            <person name="Birren B."/>
            <person name="Ma L.-J."/>
            <person name="Dean R.A."/>
        </authorList>
    </citation>
    <scope>NUCLEOTIDE SEQUENCE</scope>
    <source>
        <strain evidence="3">ATCC 64411 / 73-15</strain>
    </source>
</reference>
<sequence>MVPSCPGPRSITHNPPARQPQARRLRRPSSGDAGEEKREMGLRVLGRRMTGELWLERLERHRHHWHMRALVRGAHSEEG</sequence>
<evidence type="ECO:0000256" key="1">
    <source>
        <dbReference type="SAM" id="MobiDB-lite"/>
    </source>
</evidence>
<dbReference type="EMBL" id="ADBL01001532">
    <property type="status" value="NOT_ANNOTATED_CDS"/>
    <property type="molecule type" value="Genomic_DNA"/>
</dbReference>
<reference evidence="2" key="3">
    <citation type="submission" date="2011-03" db="EMBL/GenBank/DDBJ databases">
        <title>Annotation of Magnaporthe poae ATCC 64411.</title>
        <authorList>
            <person name="Ma L.-J."/>
            <person name="Dead R."/>
            <person name="Young S.K."/>
            <person name="Zeng Q."/>
            <person name="Gargeya S."/>
            <person name="Fitzgerald M."/>
            <person name="Haas B."/>
            <person name="Abouelleil A."/>
            <person name="Alvarado L."/>
            <person name="Arachchi H.M."/>
            <person name="Berlin A."/>
            <person name="Brown A."/>
            <person name="Chapman S.B."/>
            <person name="Chen Z."/>
            <person name="Dunbar C."/>
            <person name="Freedman E."/>
            <person name="Gearin G."/>
            <person name="Gellesch M."/>
            <person name="Goldberg J."/>
            <person name="Griggs A."/>
            <person name="Gujja S."/>
            <person name="Heiman D."/>
            <person name="Howarth C."/>
            <person name="Larson L."/>
            <person name="Lui A."/>
            <person name="MacDonald P.J.P."/>
            <person name="Mehta T."/>
            <person name="Montmayeur A."/>
            <person name="Murphy C."/>
            <person name="Neiman D."/>
            <person name="Pearson M."/>
            <person name="Priest M."/>
            <person name="Roberts A."/>
            <person name="Saif S."/>
            <person name="Shea T."/>
            <person name="Shenoy N."/>
            <person name="Sisk P."/>
            <person name="Stolte C."/>
            <person name="Sykes S."/>
            <person name="Yandava C."/>
            <person name="Wortman J."/>
            <person name="Nusbaum C."/>
            <person name="Birren B."/>
        </authorList>
    </citation>
    <scope>NUCLEOTIDE SEQUENCE</scope>
    <source>
        <strain evidence="2">ATCC 64411</strain>
    </source>
</reference>
<dbReference type="EnsemblFungi" id="MAPG_06332T0">
    <property type="protein sequence ID" value="MAPG_06332T0"/>
    <property type="gene ID" value="MAPG_06332"/>
</dbReference>
<evidence type="ECO:0000313" key="3">
    <source>
        <dbReference type="EnsemblFungi" id="MAPG_06332T0"/>
    </source>
</evidence>
<name>A0A0C4E1R2_MAGP6</name>
<reference evidence="4" key="1">
    <citation type="submission" date="2010-05" db="EMBL/GenBank/DDBJ databases">
        <title>The genome sequence of Magnaporthe poae strain ATCC 64411.</title>
        <authorList>
            <person name="Ma L.-J."/>
            <person name="Dead R."/>
            <person name="Young S."/>
            <person name="Zeng Q."/>
            <person name="Koehrsen M."/>
            <person name="Alvarado L."/>
            <person name="Berlin A."/>
            <person name="Chapman S.B."/>
            <person name="Chen Z."/>
            <person name="Freedman E."/>
            <person name="Gellesch M."/>
            <person name="Goldberg J."/>
            <person name="Griggs A."/>
            <person name="Gujja S."/>
            <person name="Heilman E.R."/>
            <person name="Heiman D."/>
            <person name="Hepburn T."/>
            <person name="Howarth C."/>
            <person name="Jen D."/>
            <person name="Larson L."/>
            <person name="Mehta T."/>
            <person name="Neiman D."/>
            <person name="Pearson M."/>
            <person name="Roberts A."/>
            <person name="Saif S."/>
            <person name="Shea T."/>
            <person name="Shenoy N."/>
            <person name="Sisk P."/>
            <person name="Stolte C."/>
            <person name="Sykes S."/>
            <person name="Walk T."/>
            <person name="White J."/>
            <person name="Yandava C."/>
            <person name="Haas B."/>
            <person name="Nusbaum C."/>
            <person name="Birren B."/>
        </authorList>
    </citation>
    <scope>NUCLEOTIDE SEQUENCE [LARGE SCALE GENOMIC DNA]</scope>
    <source>
        <strain evidence="4">ATCC 64411 / 73-15</strain>
    </source>
</reference>
<keyword evidence="4" id="KW-1185">Reference proteome</keyword>
<feature type="region of interest" description="Disordered" evidence="1">
    <location>
        <begin position="1"/>
        <end position="41"/>
    </location>
</feature>
<proteinExistence type="predicted"/>
<organism evidence="3 4">
    <name type="scientific">Magnaporthiopsis poae (strain ATCC 64411 / 73-15)</name>
    <name type="common">Kentucky bluegrass fungus</name>
    <name type="synonym">Magnaporthe poae</name>
    <dbReference type="NCBI Taxonomy" id="644358"/>
    <lineage>
        <taxon>Eukaryota</taxon>
        <taxon>Fungi</taxon>
        <taxon>Dikarya</taxon>
        <taxon>Ascomycota</taxon>
        <taxon>Pezizomycotina</taxon>
        <taxon>Sordariomycetes</taxon>
        <taxon>Sordariomycetidae</taxon>
        <taxon>Magnaporthales</taxon>
        <taxon>Magnaporthaceae</taxon>
        <taxon>Magnaporthiopsis</taxon>
    </lineage>
</organism>
<accession>A0A0C4E1R2</accession>
<evidence type="ECO:0000313" key="2">
    <source>
        <dbReference type="EMBL" id="KLU87331.1"/>
    </source>
</evidence>
<reference evidence="2" key="2">
    <citation type="submission" date="2010-05" db="EMBL/GenBank/DDBJ databases">
        <title>The Genome Sequence of Magnaporthe poae strain ATCC 64411.</title>
        <authorList>
            <consortium name="The Broad Institute Genome Sequencing Platform"/>
            <consortium name="Broad Institute Genome Sequencing Center for Infectious Disease"/>
            <person name="Ma L.-J."/>
            <person name="Dead R."/>
            <person name="Young S."/>
            <person name="Zeng Q."/>
            <person name="Koehrsen M."/>
            <person name="Alvarado L."/>
            <person name="Berlin A."/>
            <person name="Chapman S.B."/>
            <person name="Chen Z."/>
            <person name="Freedman E."/>
            <person name="Gellesch M."/>
            <person name="Goldberg J."/>
            <person name="Griggs A."/>
            <person name="Gujja S."/>
            <person name="Heilman E.R."/>
            <person name="Heiman D."/>
            <person name="Hepburn T."/>
            <person name="Howarth C."/>
            <person name="Jen D."/>
            <person name="Larson L."/>
            <person name="Mehta T."/>
            <person name="Neiman D."/>
            <person name="Pearson M."/>
            <person name="Roberts A."/>
            <person name="Saif S."/>
            <person name="Shea T."/>
            <person name="Shenoy N."/>
            <person name="Sisk P."/>
            <person name="Stolte C."/>
            <person name="Sykes S."/>
            <person name="Walk T."/>
            <person name="White J."/>
            <person name="Yandava C."/>
            <person name="Haas B."/>
            <person name="Nusbaum C."/>
            <person name="Birren B."/>
        </authorList>
    </citation>
    <scope>NUCLEOTIDE SEQUENCE</scope>
    <source>
        <strain evidence="2">ATCC 64411</strain>
    </source>
</reference>
<dbReference type="AlphaFoldDB" id="A0A0C4E1R2"/>
<evidence type="ECO:0000313" key="4">
    <source>
        <dbReference type="Proteomes" id="UP000011715"/>
    </source>
</evidence>
<reference evidence="3" key="5">
    <citation type="submission" date="2015-06" db="UniProtKB">
        <authorList>
            <consortium name="EnsemblFungi"/>
        </authorList>
    </citation>
    <scope>IDENTIFICATION</scope>
    <source>
        <strain evidence="3">ATCC 64411</strain>
    </source>
</reference>
<dbReference type="EMBL" id="GL876970">
    <property type="protein sequence ID" value="KLU87331.1"/>
    <property type="molecule type" value="Genomic_DNA"/>
</dbReference>
<gene>
    <name evidence="2" type="ORF">MAPG_06332</name>
</gene>